<dbReference type="InterPro" id="IPR002495">
    <property type="entry name" value="Glyco_trans_8"/>
</dbReference>
<dbReference type="Pfam" id="PF13896">
    <property type="entry name" value="Glyco_transf_49"/>
    <property type="match status" value="2"/>
</dbReference>
<evidence type="ECO:0000256" key="2">
    <source>
        <dbReference type="ARBA" id="ARBA00022692"/>
    </source>
</evidence>
<name>A0ABM1HZH6_POLDO</name>
<evidence type="ECO:0000256" key="8">
    <source>
        <dbReference type="SAM" id="Phobius"/>
    </source>
</evidence>
<sequence>MVRPWLGCLFSVLITLVFFYLYLFLNVPSMETGTPEKPENIPSITIDVLKNNLQKLSANKQLSNNRSEVKCELVQIAMVCAGYNSTFSLVTVVKSILYHRTKPLHFHLIVDEIAKRTLITLFKTWDLPSVQVSYYRAEKWVPKVSWIPNRHYSGVYGLLKLILPEAMGERKILVLDTDVTILNDVTILWKMFEKFNPNQTLGLVENQSRWYLKSFLYGQQPWPALGKGFNTGVMLMHLHRLRVSKFRDLWVTTTKRVLGSIQETTLADQDIINAVIKEHPDIVARIDCTWNVQLSDHATSESCYQKGNRLNIIHWNSPRKQDVNNKYADEFLKWHRMFLEMDGNLLRKRLFGCDNRKNVLIYDESDSCREFTKGARMMYRTHYFILEYEYNIFMPTDVVLATQCSIERVPLLEELSKHWPGTISVALYLTDAEVQNFLGYIRGSSELRKRKNIAYHVVYKEGELYPINYLRNIAMSYVSTPYIFQLDVDFLPQYGLYENIMKHIKELTIQKRIHNVALIVPAFETERYRFKFPVDKEELLKFLRRGILYTFRYHVWTQGHAATNYSLWKNATEPYEVSWEPDFEPYIIVPKIAPKYDTRFIGFGWNKVSYITHLTALDYKFIVLPDCFIIHRPHAPSLDIGKFRTDSIYRRCLKKLKDNFVDELIRKYGTNALSKLNRIITKDEKIVGPANKSH</sequence>
<evidence type="ECO:0000256" key="6">
    <source>
        <dbReference type="ARBA" id="ARBA00023136"/>
    </source>
</evidence>
<gene>
    <name evidence="10 11" type="primary">LOC107064811</name>
</gene>
<evidence type="ECO:0000313" key="11">
    <source>
        <dbReference type="RefSeq" id="XP_015173363.1"/>
    </source>
</evidence>
<keyword evidence="5" id="KW-0333">Golgi apparatus</keyword>
<dbReference type="RefSeq" id="XP_015173363.1">
    <property type="nucleotide sequence ID" value="XM_015317877.1"/>
</dbReference>
<keyword evidence="6 8" id="KW-0472">Membrane</keyword>
<protein>
    <submittedName>
        <fullName evidence="10 11">Glycosyltransferase-like protein LARGE2 isoform X1</fullName>
    </submittedName>
</protein>
<dbReference type="PANTHER" id="PTHR12270">
    <property type="entry name" value="GLYCOSYLTRANSFERASE-RELATED"/>
    <property type="match status" value="1"/>
</dbReference>
<dbReference type="Pfam" id="PF01501">
    <property type="entry name" value="Glyco_transf_8"/>
    <property type="match status" value="1"/>
</dbReference>
<comment type="subcellular location">
    <subcellularLocation>
        <location evidence="1">Golgi apparatus membrane</location>
        <topology evidence="1">Single-pass type II membrane protein</topology>
    </subcellularLocation>
</comment>
<dbReference type="RefSeq" id="XP_015173362.1">
    <property type="nucleotide sequence ID" value="XM_015317876.1"/>
</dbReference>
<dbReference type="SUPFAM" id="SSF53448">
    <property type="entry name" value="Nucleotide-diphospho-sugar transferases"/>
    <property type="match status" value="2"/>
</dbReference>
<dbReference type="InterPro" id="IPR051292">
    <property type="entry name" value="Xyl/GlcA_transferase"/>
</dbReference>
<evidence type="ECO:0000256" key="1">
    <source>
        <dbReference type="ARBA" id="ARBA00004323"/>
    </source>
</evidence>
<dbReference type="Proteomes" id="UP000694924">
    <property type="component" value="Unplaced"/>
</dbReference>
<keyword evidence="3" id="KW-0735">Signal-anchor</keyword>
<proteinExistence type="predicted"/>
<evidence type="ECO:0000313" key="10">
    <source>
        <dbReference type="RefSeq" id="XP_015173362.1"/>
    </source>
</evidence>
<keyword evidence="9" id="KW-1185">Reference proteome</keyword>
<organism evidence="9 11">
    <name type="scientific">Polistes dominula</name>
    <name type="common">European paper wasp</name>
    <name type="synonym">Vespa dominula</name>
    <dbReference type="NCBI Taxonomy" id="743375"/>
    <lineage>
        <taxon>Eukaryota</taxon>
        <taxon>Metazoa</taxon>
        <taxon>Ecdysozoa</taxon>
        <taxon>Arthropoda</taxon>
        <taxon>Hexapoda</taxon>
        <taxon>Insecta</taxon>
        <taxon>Pterygota</taxon>
        <taxon>Neoptera</taxon>
        <taxon>Endopterygota</taxon>
        <taxon>Hymenoptera</taxon>
        <taxon>Apocrita</taxon>
        <taxon>Aculeata</taxon>
        <taxon>Vespoidea</taxon>
        <taxon>Vespidae</taxon>
        <taxon>Polistinae</taxon>
        <taxon>Polistini</taxon>
        <taxon>Polistes</taxon>
    </lineage>
</organism>
<keyword evidence="2 8" id="KW-0812">Transmembrane</keyword>
<evidence type="ECO:0000256" key="4">
    <source>
        <dbReference type="ARBA" id="ARBA00022989"/>
    </source>
</evidence>
<dbReference type="InterPro" id="IPR029044">
    <property type="entry name" value="Nucleotide-diphossugar_trans"/>
</dbReference>
<reference evidence="10 11" key="1">
    <citation type="submission" date="2025-05" db="UniProtKB">
        <authorList>
            <consortium name="RefSeq"/>
        </authorList>
    </citation>
    <scope>IDENTIFICATION</scope>
    <source>
        <tissue evidence="10 11">Whole body</tissue>
    </source>
</reference>
<keyword evidence="4 8" id="KW-1133">Transmembrane helix</keyword>
<evidence type="ECO:0000256" key="7">
    <source>
        <dbReference type="ARBA" id="ARBA00023180"/>
    </source>
</evidence>
<evidence type="ECO:0000313" key="9">
    <source>
        <dbReference type="Proteomes" id="UP000694924"/>
    </source>
</evidence>
<dbReference type="GeneID" id="107064811"/>
<accession>A0ABM1HZH6</accession>
<evidence type="ECO:0000256" key="5">
    <source>
        <dbReference type="ARBA" id="ARBA00023034"/>
    </source>
</evidence>
<dbReference type="Gene3D" id="3.90.550.10">
    <property type="entry name" value="Spore Coat Polysaccharide Biosynthesis Protein SpsA, Chain A"/>
    <property type="match status" value="2"/>
</dbReference>
<evidence type="ECO:0000256" key="3">
    <source>
        <dbReference type="ARBA" id="ARBA00022968"/>
    </source>
</evidence>
<dbReference type="PANTHER" id="PTHR12270:SF25">
    <property type="entry name" value="GLYCOSYLTRANSFERASE-LIKE PROTEIN LARGE"/>
    <property type="match status" value="1"/>
</dbReference>
<feature type="transmembrane region" description="Helical" evidence="8">
    <location>
        <begin position="5"/>
        <end position="25"/>
    </location>
</feature>
<keyword evidence="7" id="KW-0325">Glycoprotein</keyword>